<dbReference type="EMBL" id="AGUE01000214">
    <property type="protein sequence ID" value="EHK96963.1"/>
    <property type="molecule type" value="Genomic_DNA"/>
</dbReference>
<name>H0EWW3_GLAL7</name>
<organism evidence="1 2">
    <name type="scientific">Glarea lozoyensis (strain ATCC 74030 / MF5533)</name>
    <dbReference type="NCBI Taxonomy" id="1104152"/>
    <lineage>
        <taxon>Eukaryota</taxon>
        <taxon>Fungi</taxon>
        <taxon>Dikarya</taxon>
        <taxon>Ascomycota</taxon>
        <taxon>Pezizomycotina</taxon>
        <taxon>Leotiomycetes</taxon>
        <taxon>Helotiales</taxon>
        <taxon>Helotiaceae</taxon>
        <taxon>Glarea</taxon>
    </lineage>
</organism>
<dbReference type="Proteomes" id="UP000005446">
    <property type="component" value="Unassembled WGS sequence"/>
</dbReference>
<protein>
    <submittedName>
        <fullName evidence="1">Uncharacterized protein</fullName>
    </submittedName>
</protein>
<accession>H0EWW3</accession>
<dbReference type="HOGENOM" id="CLU_3377223_0_0_1"/>
<comment type="caution">
    <text evidence="1">The sequence shown here is derived from an EMBL/GenBank/DDBJ whole genome shotgun (WGS) entry which is preliminary data.</text>
</comment>
<evidence type="ECO:0000313" key="1">
    <source>
        <dbReference type="EMBL" id="EHK96963.1"/>
    </source>
</evidence>
<sequence>MQFILYHERMCGKNSGVLSRRNLEIGYGDKMGDE</sequence>
<dbReference type="AlphaFoldDB" id="H0EWW3"/>
<reference evidence="1 2" key="1">
    <citation type="journal article" date="2012" name="Eukaryot. Cell">
        <title>Genome sequence of the fungus Glarea lozoyensis: the first genome sequence of a species from the Helotiaceae family.</title>
        <authorList>
            <person name="Youssar L."/>
            <person name="Gruening B.A."/>
            <person name="Erxleben A."/>
            <person name="Guenther S."/>
            <person name="Huettel W."/>
        </authorList>
    </citation>
    <scope>NUCLEOTIDE SEQUENCE [LARGE SCALE GENOMIC DNA]</scope>
    <source>
        <strain evidence="2">ATCC 74030 / MF5533</strain>
    </source>
</reference>
<gene>
    <name evidence="1" type="ORF">M7I_7288</name>
</gene>
<dbReference type="InParanoid" id="H0EWW3"/>
<evidence type="ECO:0000313" key="2">
    <source>
        <dbReference type="Proteomes" id="UP000005446"/>
    </source>
</evidence>
<proteinExistence type="predicted"/>
<keyword evidence="2" id="KW-1185">Reference proteome</keyword>